<protein>
    <recommendedName>
        <fullName evidence="4">CxC1-like cysteine cluster associated with KDZ transposases domain-containing protein</fullName>
    </recommendedName>
</protein>
<sequence>MERLMKSQPKEPHSQLSTQATPNDTVTAEHMDTDNIVEFHTEDVDEQPSLEISVKSVQRRIMPDQSTNALYKNWLALIPTLVNPSSCSPKQTTMLCLFFDRFTSIDVLSCTCSTLHQVLVHHGLFPTAPSQPRMAVSIDLLSFYCALFECSCDAINALASALKNHYSRWGYQMTNAQGELIQDPFCRGLGYAVEVECQVEMVIQQHRDRIAKHQVSLQVPNLPSPTQCAPLLVQWCPACFAGILHGRPTDEGGDIHIAMDGNFHHRHRRAAGDCPSFYNPTYFLHKSFVDTIGRHIDMQRKRPTKSHVPLVPDEAVDQCENAYEAADGKKQKAAMDSFDDTGIMALICRHDIPLFFANIDSPGEQQKYSYDILSVSITSRLRFATMAMHAYGHEWACQLVYNPWICRQRHLWLIDRQAVAIASEMRIDLGDWIKRRLKRGIKEQGSAAQDALDRCEVPIEELQSEWSKQRQSQLSIRAHTPAHLKKELDTVLALQADLDASDKALQTTRAMLEKDMASDDTLEALESLERGHDRLMNKVEALYSSLNVHDRFPELDAINLKFVCTLLMARDLKMNVRKCAIASFFEWDKLDQAVGGAQQALGTKLHQQTRKAISKRQPALMSAIRKFNSYCERLDSLYDPSWGIPLPAPLPTKLVELRSDPGLMEDVWITPSVGEVPQWLDDTSIRDGIHGLLKRDRCREEQVRLGIEADNLCRFFGNELAALELALRSPK</sequence>
<dbReference type="PANTHER" id="PTHR33096:SF1">
    <property type="entry name" value="CXC1-LIKE CYSTEINE CLUSTER ASSOCIATED WITH KDZ TRANSPOSASES DOMAIN-CONTAINING PROTEIN"/>
    <property type="match status" value="1"/>
</dbReference>
<feature type="compositionally biased region" description="Basic and acidic residues" evidence="1">
    <location>
        <begin position="1"/>
        <end position="13"/>
    </location>
</feature>
<organism evidence="2 3">
    <name type="scientific">Suillus placidus</name>
    <dbReference type="NCBI Taxonomy" id="48579"/>
    <lineage>
        <taxon>Eukaryota</taxon>
        <taxon>Fungi</taxon>
        <taxon>Dikarya</taxon>
        <taxon>Basidiomycota</taxon>
        <taxon>Agaricomycotina</taxon>
        <taxon>Agaricomycetes</taxon>
        <taxon>Agaricomycetidae</taxon>
        <taxon>Boletales</taxon>
        <taxon>Suillineae</taxon>
        <taxon>Suillaceae</taxon>
        <taxon>Suillus</taxon>
    </lineage>
</organism>
<proteinExistence type="predicted"/>
<dbReference type="OrthoDB" id="3364670at2759"/>
<feature type="region of interest" description="Disordered" evidence="1">
    <location>
        <begin position="1"/>
        <end position="26"/>
    </location>
</feature>
<dbReference type="InterPro" id="IPR040521">
    <property type="entry name" value="KDZ"/>
</dbReference>
<accession>A0A9P7D8C3</accession>
<gene>
    <name evidence="2" type="ORF">EV702DRAFT_1063008</name>
</gene>
<dbReference type="EMBL" id="JABBWD010000003">
    <property type="protein sequence ID" value="KAG1782281.1"/>
    <property type="molecule type" value="Genomic_DNA"/>
</dbReference>
<name>A0A9P7D8C3_9AGAM</name>
<dbReference type="Pfam" id="PF18758">
    <property type="entry name" value="KDZ"/>
    <property type="match status" value="1"/>
</dbReference>
<evidence type="ECO:0000313" key="3">
    <source>
        <dbReference type="Proteomes" id="UP000714275"/>
    </source>
</evidence>
<evidence type="ECO:0008006" key="4">
    <source>
        <dbReference type="Google" id="ProtNLM"/>
    </source>
</evidence>
<keyword evidence="3" id="KW-1185">Reference proteome</keyword>
<reference evidence="2" key="1">
    <citation type="journal article" date="2020" name="New Phytol.">
        <title>Comparative genomics reveals dynamic genome evolution in host specialist ectomycorrhizal fungi.</title>
        <authorList>
            <person name="Lofgren L.A."/>
            <person name="Nguyen N.H."/>
            <person name="Vilgalys R."/>
            <person name="Ruytinx J."/>
            <person name="Liao H.L."/>
            <person name="Branco S."/>
            <person name="Kuo A."/>
            <person name="LaButti K."/>
            <person name="Lipzen A."/>
            <person name="Andreopoulos W."/>
            <person name="Pangilinan J."/>
            <person name="Riley R."/>
            <person name="Hundley H."/>
            <person name="Na H."/>
            <person name="Barry K."/>
            <person name="Grigoriev I.V."/>
            <person name="Stajich J.E."/>
            <person name="Kennedy P.G."/>
        </authorList>
    </citation>
    <scope>NUCLEOTIDE SEQUENCE</scope>
    <source>
        <strain evidence="2">DOB743</strain>
    </source>
</reference>
<comment type="caution">
    <text evidence="2">The sequence shown here is derived from an EMBL/GenBank/DDBJ whole genome shotgun (WGS) entry which is preliminary data.</text>
</comment>
<feature type="non-terminal residue" evidence="2">
    <location>
        <position position="731"/>
    </location>
</feature>
<evidence type="ECO:0000313" key="2">
    <source>
        <dbReference type="EMBL" id="KAG1782281.1"/>
    </source>
</evidence>
<dbReference type="AlphaFoldDB" id="A0A9P7D8C3"/>
<dbReference type="PANTHER" id="PTHR33096">
    <property type="entry name" value="CXC2 DOMAIN-CONTAINING PROTEIN"/>
    <property type="match status" value="1"/>
</dbReference>
<feature type="compositionally biased region" description="Polar residues" evidence="1">
    <location>
        <begin position="14"/>
        <end position="26"/>
    </location>
</feature>
<evidence type="ECO:0000256" key="1">
    <source>
        <dbReference type="SAM" id="MobiDB-lite"/>
    </source>
</evidence>
<dbReference type="Proteomes" id="UP000714275">
    <property type="component" value="Unassembled WGS sequence"/>
</dbReference>